<dbReference type="CDD" id="cd05799">
    <property type="entry name" value="PGM2"/>
    <property type="match status" value="1"/>
</dbReference>
<keyword evidence="5 7" id="KW-0460">Magnesium</keyword>
<dbReference type="Pfam" id="PF02878">
    <property type="entry name" value="PGM_PMM_I"/>
    <property type="match status" value="1"/>
</dbReference>
<dbReference type="SUPFAM" id="SSF55957">
    <property type="entry name" value="Phosphoglucomutase, C-terminal domain"/>
    <property type="match status" value="1"/>
</dbReference>
<dbReference type="InterPro" id="IPR005845">
    <property type="entry name" value="A-D-PHexomutase_a/b/a-II"/>
</dbReference>
<accession>A0AAU7G7I6</accession>
<dbReference type="PRINTS" id="PR00509">
    <property type="entry name" value="PGMPMM"/>
</dbReference>
<dbReference type="SUPFAM" id="SSF53738">
    <property type="entry name" value="Phosphoglucomutase, first 3 domains"/>
    <property type="match status" value="3"/>
</dbReference>
<dbReference type="InterPro" id="IPR005841">
    <property type="entry name" value="Alpha-D-phosphohexomutase_SF"/>
</dbReference>
<reference evidence="12" key="1">
    <citation type="submission" date="2024-05" db="EMBL/GenBank/DDBJ databases">
        <title>The Natural Products Discovery Center: Release of the First 8490 Sequenced Strains for Exploring Actinobacteria Biosynthetic Diversity.</title>
        <authorList>
            <person name="Kalkreuter E."/>
            <person name="Kautsar S.A."/>
            <person name="Yang D."/>
            <person name="Bader C.D."/>
            <person name="Teijaro C.N."/>
            <person name="Fluegel L."/>
            <person name="Davis C.M."/>
            <person name="Simpson J.R."/>
            <person name="Lauterbach L."/>
            <person name="Steele A.D."/>
            <person name="Gui C."/>
            <person name="Meng S."/>
            <person name="Li G."/>
            <person name="Viehrig K."/>
            <person name="Ye F."/>
            <person name="Su P."/>
            <person name="Kiefer A.F."/>
            <person name="Nichols A."/>
            <person name="Cepeda A.J."/>
            <person name="Yan W."/>
            <person name="Fan B."/>
            <person name="Jiang Y."/>
            <person name="Adhikari A."/>
            <person name="Zheng C.-J."/>
            <person name="Schuster L."/>
            <person name="Cowan T.M."/>
            <person name="Smanski M.J."/>
            <person name="Chevrette M.G."/>
            <person name="de Carvalho L.P.S."/>
            <person name="Shen B."/>
        </authorList>
    </citation>
    <scope>NUCLEOTIDE SEQUENCE</scope>
    <source>
        <strain evidence="12">NPDC080035</strain>
    </source>
</reference>
<dbReference type="Pfam" id="PF00408">
    <property type="entry name" value="PGM_PMM_IV"/>
    <property type="match status" value="1"/>
</dbReference>
<comment type="cofactor">
    <cofactor evidence="1">
        <name>Mg(2+)</name>
        <dbReference type="ChEBI" id="CHEBI:18420"/>
    </cofactor>
</comment>
<evidence type="ECO:0000313" key="12">
    <source>
        <dbReference type="EMBL" id="XBM46815.1"/>
    </source>
</evidence>
<evidence type="ECO:0000259" key="11">
    <source>
        <dbReference type="Pfam" id="PF02880"/>
    </source>
</evidence>
<dbReference type="RefSeq" id="WP_348786794.1">
    <property type="nucleotide sequence ID" value="NZ_CP157390.1"/>
</dbReference>
<feature type="domain" description="Alpha-D-phosphohexomutase C-terminal" evidence="8">
    <location>
        <begin position="490"/>
        <end position="540"/>
    </location>
</feature>
<dbReference type="Gene3D" id="3.30.310.50">
    <property type="entry name" value="Alpha-D-phosphohexomutase, C-terminal domain"/>
    <property type="match status" value="1"/>
</dbReference>
<evidence type="ECO:0000259" key="8">
    <source>
        <dbReference type="Pfam" id="PF00408"/>
    </source>
</evidence>
<feature type="domain" description="Alpha-D-phosphohexomutase alpha/beta/alpha" evidence="9">
    <location>
        <begin position="53"/>
        <end position="192"/>
    </location>
</feature>
<evidence type="ECO:0000256" key="1">
    <source>
        <dbReference type="ARBA" id="ARBA00001946"/>
    </source>
</evidence>
<dbReference type="InterPro" id="IPR005846">
    <property type="entry name" value="A-D-PHexomutase_a/b/a-III"/>
</dbReference>
<keyword evidence="4 7" id="KW-0479">Metal-binding</keyword>
<protein>
    <submittedName>
        <fullName evidence="12">Phospho-sugar mutase</fullName>
        <ecNumber evidence="12">5.4.2.-</ecNumber>
    </submittedName>
</protein>
<dbReference type="EC" id="5.4.2.-" evidence="12"/>
<dbReference type="GO" id="GO:0006166">
    <property type="term" value="P:purine ribonucleoside salvage"/>
    <property type="evidence" value="ECO:0007669"/>
    <property type="project" value="TreeGrafter"/>
</dbReference>
<evidence type="ECO:0000259" key="9">
    <source>
        <dbReference type="Pfam" id="PF02878"/>
    </source>
</evidence>
<evidence type="ECO:0000256" key="2">
    <source>
        <dbReference type="ARBA" id="ARBA00010231"/>
    </source>
</evidence>
<dbReference type="InterPro" id="IPR005844">
    <property type="entry name" value="A-D-PHexomutase_a/b/a-I"/>
</dbReference>
<dbReference type="GO" id="GO:0005975">
    <property type="term" value="P:carbohydrate metabolic process"/>
    <property type="evidence" value="ECO:0007669"/>
    <property type="project" value="InterPro"/>
</dbReference>
<keyword evidence="6 12" id="KW-0413">Isomerase</keyword>
<evidence type="ECO:0000259" key="10">
    <source>
        <dbReference type="Pfam" id="PF02879"/>
    </source>
</evidence>
<proteinExistence type="inferred from homology"/>
<evidence type="ECO:0000256" key="3">
    <source>
        <dbReference type="ARBA" id="ARBA00022553"/>
    </source>
</evidence>
<feature type="domain" description="Alpha-D-phosphohexomutase alpha/beta/alpha" evidence="11">
    <location>
        <begin position="332"/>
        <end position="444"/>
    </location>
</feature>
<gene>
    <name evidence="12" type="ORF">AAME72_12035</name>
</gene>
<dbReference type="Gene3D" id="3.40.120.10">
    <property type="entry name" value="Alpha-D-Glucose-1,6-Bisphosphate, subunit A, domain 3"/>
    <property type="match status" value="3"/>
</dbReference>
<dbReference type="AlphaFoldDB" id="A0AAU7G7I6"/>
<feature type="domain" description="Alpha-D-phosphohexomutase alpha/beta/alpha" evidence="10">
    <location>
        <begin position="217"/>
        <end position="317"/>
    </location>
</feature>
<dbReference type="Pfam" id="PF02879">
    <property type="entry name" value="PGM_PMM_II"/>
    <property type="match status" value="1"/>
</dbReference>
<evidence type="ECO:0000256" key="6">
    <source>
        <dbReference type="ARBA" id="ARBA00023235"/>
    </source>
</evidence>
<dbReference type="PANTHER" id="PTHR45745">
    <property type="entry name" value="PHOSPHOMANNOMUTASE 45A"/>
    <property type="match status" value="1"/>
</dbReference>
<evidence type="ECO:0000256" key="4">
    <source>
        <dbReference type="ARBA" id="ARBA00022723"/>
    </source>
</evidence>
<sequence>MSDTARLIADARAWLAQDPDPETRQELDDLIAAAEAGSAEAVADLHSRFDTRLAFGTAGLRGEVAAGPNRMNRVLVAQAAAGFARWLLEHAERGTPSVVIGYDGRKNSDVFARDTAELMAGAGVRAILLPRLLPTPVLAFAVRHLDVSAGVMVTASHNPPNDNGYKVYLGGTDNGSQIVSPTDAEIAAHILEVAAGSVADLPRSEQYEVASEDVERAYIEATAAVATTTAPRDAVSFAYTAMHGVGWRTAQAVFRAAGFAEPTVVTAQRDPDPAFPTVAFPNPEEPGAMDLAFATAREAGVDLVIANDPDADRLAVAIPDASSADGYRRLSGNEVGALLGWRAAELASAAAGDSAPFGVLACSIVSSPALAAVAAAYHLDFADTLTGFKWVSRAPGLIYGYEEALGYLVNPGTVRDKDGISAAIALLDLVSTLAADGTTFGDRLDAFAERFGFFASDQISIRVTDLSRIGEIMSALRSNPPARLGEVAVERIDDLSDGFEGLPPSDVLRIRLADGSRVMVRPSGTEPKLKIYIDASSDEGSVAERRATATARVAALADAMRSLTR</sequence>
<dbReference type="InterPro" id="IPR036900">
    <property type="entry name" value="A-D-PHexomutase_C_sf"/>
</dbReference>
<dbReference type="InterPro" id="IPR016055">
    <property type="entry name" value="A-D-PHexomutase_a/b/a-I/II/III"/>
</dbReference>
<dbReference type="InterPro" id="IPR016066">
    <property type="entry name" value="A-D-PHexomutase_CS"/>
</dbReference>
<dbReference type="GO" id="GO:0008973">
    <property type="term" value="F:phosphopentomutase activity"/>
    <property type="evidence" value="ECO:0007669"/>
    <property type="project" value="TreeGrafter"/>
</dbReference>
<evidence type="ECO:0000256" key="7">
    <source>
        <dbReference type="RuleBase" id="RU004326"/>
    </source>
</evidence>
<dbReference type="GO" id="GO:0000287">
    <property type="term" value="F:magnesium ion binding"/>
    <property type="evidence" value="ECO:0007669"/>
    <property type="project" value="InterPro"/>
</dbReference>
<dbReference type="Pfam" id="PF02880">
    <property type="entry name" value="PGM_PMM_III"/>
    <property type="match status" value="1"/>
</dbReference>
<keyword evidence="3" id="KW-0597">Phosphoprotein</keyword>
<dbReference type="EMBL" id="CP157390">
    <property type="protein sequence ID" value="XBM46815.1"/>
    <property type="molecule type" value="Genomic_DNA"/>
</dbReference>
<dbReference type="PANTHER" id="PTHR45745:SF1">
    <property type="entry name" value="PHOSPHOGLUCOMUTASE 2B-RELATED"/>
    <property type="match status" value="1"/>
</dbReference>
<dbReference type="PROSITE" id="PS00710">
    <property type="entry name" value="PGM_PMM"/>
    <property type="match status" value="1"/>
</dbReference>
<comment type="similarity">
    <text evidence="2 7">Belongs to the phosphohexose mutase family.</text>
</comment>
<evidence type="ECO:0000256" key="5">
    <source>
        <dbReference type="ARBA" id="ARBA00022842"/>
    </source>
</evidence>
<organism evidence="12">
    <name type="scientific">Leifsonia sp. NPDC080035</name>
    <dbReference type="NCBI Taxonomy" id="3143936"/>
    <lineage>
        <taxon>Bacteria</taxon>
        <taxon>Bacillati</taxon>
        <taxon>Actinomycetota</taxon>
        <taxon>Actinomycetes</taxon>
        <taxon>Micrococcales</taxon>
        <taxon>Microbacteriaceae</taxon>
        <taxon>Leifsonia</taxon>
    </lineage>
</organism>
<name>A0AAU7G7I6_9MICO</name>
<dbReference type="InterPro" id="IPR005843">
    <property type="entry name" value="A-D-PHexomutase_C"/>
</dbReference>